<sequence length="156" mass="16649">MTIEILLAFLARLSLVLLFLPFSALDKVLNFGAATRQAGEATGSRVLARVLVIAGLLVEVTMSLGVLAGVADRFCALVLAGYCAVTAVLFKQFWRAPDFRLRGPSQGRETMWDFLKNFAVAGGFLVLAFGAQASDVGTFLAHPLQSTHPYSTGDAP</sequence>
<proteinExistence type="predicted"/>
<accession>A0A3A1WW62</accession>
<evidence type="ECO:0000256" key="3">
    <source>
        <dbReference type="ARBA" id="ARBA00022989"/>
    </source>
</evidence>
<evidence type="ECO:0000256" key="2">
    <source>
        <dbReference type="ARBA" id="ARBA00022692"/>
    </source>
</evidence>
<gene>
    <name evidence="6" type="ORF">D3218_04395</name>
</gene>
<dbReference type="EMBL" id="QYRN01000002">
    <property type="protein sequence ID" value="RIY02608.1"/>
    <property type="molecule type" value="Genomic_DNA"/>
</dbReference>
<dbReference type="InterPro" id="IPR032808">
    <property type="entry name" value="DoxX"/>
</dbReference>
<evidence type="ECO:0000256" key="1">
    <source>
        <dbReference type="ARBA" id="ARBA00004141"/>
    </source>
</evidence>
<evidence type="ECO:0000313" key="6">
    <source>
        <dbReference type="EMBL" id="RIY02608.1"/>
    </source>
</evidence>
<keyword evidence="7" id="KW-1185">Reference proteome</keyword>
<feature type="transmembrane region" description="Helical" evidence="5">
    <location>
        <begin position="74"/>
        <end position="94"/>
    </location>
</feature>
<protein>
    <submittedName>
        <fullName evidence="6">DoxX family protein</fullName>
    </submittedName>
</protein>
<dbReference type="Proteomes" id="UP000265750">
    <property type="component" value="Unassembled WGS sequence"/>
</dbReference>
<keyword evidence="4 5" id="KW-0472">Membrane</keyword>
<dbReference type="GO" id="GO:0016020">
    <property type="term" value="C:membrane"/>
    <property type="evidence" value="ECO:0007669"/>
    <property type="project" value="UniProtKB-SubCell"/>
</dbReference>
<feature type="transmembrane region" description="Helical" evidence="5">
    <location>
        <begin position="114"/>
        <end position="131"/>
    </location>
</feature>
<comment type="subcellular location">
    <subcellularLocation>
        <location evidence="1">Membrane</location>
        <topology evidence="1">Multi-pass membrane protein</topology>
    </subcellularLocation>
</comment>
<evidence type="ECO:0000256" key="5">
    <source>
        <dbReference type="SAM" id="Phobius"/>
    </source>
</evidence>
<keyword evidence="3 5" id="KW-1133">Transmembrane helix</keyword>
<organism evidence="6 7">
    <name type="scientific">Aureimonas flava</name>
    <dbReference type="NCBI Taxonomy" id="2320271"/>
    <lineage>
        <taxon>Bacteria</taxon>
        <taxon>Pseudomonadati</taxon>
        <taxon>Pseudomonadota</taxon>
        <taxon>Alphaproteobacteria</taxon>
        <taxon>Hyphomicrobiales</taxon>
        <taxon>Aurantimonadaceae</taxon>
        <taxon>Aureimonas</taxon>
    </lineage>
</organism>
<reference evidence="7" key="1">
    <citation type="submission" date="2018-09" db="EMBL/GenBank/DDBJ databases">
        <authorList>
            <person name="Tuo L."/>
        </authorList>
    </citation>
    <scope>NUCLEOTIDE SEQUENCE [LARGE SCALE GENOMIC DNA]</scope>
    <source>
        <strain evidence="7">M2BS4Y-1</strain>
    </source>
</reference>
<evidence type="ECO:0000313" key="7">
    <source>
        <dbReference type="Proteomes" id="UP000265750"/>
    </source>
</evidence>
<keyword evidence="2 5" id="KW-0812">Transmembrane</keyword>
<comment type="caution">
    <text evidence="6">The sequence shown here is derived from an EMBL/GenBank/DDBJ whole genome shotgun (WGS) entry which is preliminary data.</text>
</comment>
<name>A0A3A1WW62_9HYPH</name>
<dbReference type="AlphaFoldDB" id="A0A3A1WW62"/>
<dbReference type="OrthoDB" id="7272111at2"/>
<dbReference type="Pfam" id="PF07681">
    <property type="entry name" value="DoxX"/>
    <property type="match status" value="1"/>
</dbReference>
<evidence type="ECO:0000256" key="4">
    <source>
        <dbReference type="ARBA" id="ARBA00023136"/>
    </source>
</evidence>
<dbReference type="RefSeq" id="WP_119538686.1">
    <property type="nucleotide sequence ID" value="NZ_QYRN01000002.1"/>
</dbReference>
<feature type="transmembrane region" description="Helical" evidence="5">
    <location>
        <begin position="48"/>
        <end position="67"/>
    </location>
</feature>